<dbReference type="Proteomes" id="UP001066276">
    <property type="component" value="Chromosome 6"/>
</dbReference>
<organism evidence="1 2">
    <name type="scientific">Pleurodeles waltl</name>
    <name type="common">Iberian ribbed newt</name>
    <dbReference type="NCBI Taxonomy" id="8319"/>
    <lineage>
        <taxon>Eukaryota</taxon>
        <taxon>Metazoa</taxon>
        <taxon>Chordata</taxon>
        <taxon>Craniata</taxon>
        <taxon>Vertebrata</taxon>
        <taxon>Euteleostomi</taxon>
        <taxon>Amphibia</taxon>
        <taxon>Batrachia</taxon>
        <taxon>Caudata</taxon>
        <taxon>Salamandroidea</taxon>
        <taxon>Salamandridae</taxon>
        <taxon>Pleurodelinae</taxon>
        <taxon>Pleurodeles</taxon>
    </lineage>
</organism>
<dbReference type="EMBL" id="JANPWB010000010">
    <property type="protein sequence ID" value="KAJ1143177.1"/>
    <property type="molecule type" value="Genomic_DNA"/>
</dbReference>
<sequence length="141" mass="14917">MPLCKIFTGRGATEADAEDWVRADRPDADFCPRAGVLLARGEREEVLRSLPAREKCRERERVPGGLFGSCIKPRAPFPGVYRGCGCLAPLGSCRPAAGTCLDLVVLGTPGACGAWTVLRRAESAPDVVSCLALCGGDGWRG</sequence>
<comment type="caution">
    <text evidence="1">The sequence shown here is derived from an EMBL/GenBank/DDBJ whole genome shotgun (WGS) entry which is preliminary data.</text>
</comment>
<proteinExistence type="predicted"/>
<reference evidence="1" key="1">
    <citation type="journal article" date="2022" name="bioRxiv">
        <title>Sequencing and chromosome-scale assembly of the giantPleurodeles waltlgenome.</title>
        <authorList>
            <person name="Brown T."/>
            <person name="Elewa A."/>
            <person name="Iarovenko S."/>
            <person name="Subramanian E."/>
            <person name="Araus A.J."/>
            <person name="Petzold A."/>
            <person name="Susuki M."/>
            <person name="Suzuki K.-i.T."/>
            <person name="Hayashi T."/>
            <person name="Toyoda A."/>
            <person name="Oliveira C."/>
            <person name="Osipova E."/>
            <person name="Leigh N.D."/>
            <person name="Simon A."/>
            <person name="Yun M.H."/>
        </authorList>
    </citation>
    <scope>NUCLEOTIDE SEQUENCE</scope>
    <source>
        <strain evidence="1">20211129_DDA</strain>
        <tissue evidence="1">Liver</tissue>
    </source>
</reference>
<accession>A0AAV7QUR6</accession>
<evidence type="ECO:0000313" key="2">
    <source>
        <dbReference type="Proteomes" id="UP001066276"/>
    </source>
</evidence>
<evidence type="ECO:0000313" key="1">
    <source>
        <dbReference type="EMBL" id="KAJ1143177.1"/>
    </source>
</evidence>
<dbReference type="AlphaFoldDB" id="A0AAV7QUR6"/>
<gene>
    <name evidence="1" type="ORF">NDU88_009488</name>
</gene>
<keyword evidence="2" id="KW-1185">Reference proteome</keyword>
<protein>
    <submittedName>
        <fullName evidence="1">Uncharacterized protein</fullName>
    </submittedName>
</protein>
<name>A0AAV7QUR6_PLEWA</name>